<protein>
    <submittedName>
        <fullName evidence="2">DUF3307 domain-containing protein</fullName>
    </submittedName>
</protein>
<evidence type="ECO:0000313" key="3">
    <source>
        <dbReference type="Proteomes" id="UP000596329"/>
    </source>
</evidence>
<feature type="transmembrane region" description="Helical" evidence="1">
    <location>
        <begin position="173"/>
        <end position="197"/>
    </location>
</feature>
<gene>
    <name evidence="2" type="ORF">H0H26_06495</name>
</gene>
<organism evidence="2 3">
    <name type="scientific">Flavobacterium psychrophilum</name>
    <dbReference type="NCBI Taxonomy" id="96345"/>
    <lineage>
        <taxon>Bacteria</taxon>
        <taxon>Pseudomonadati</taxon>
        <taxon>Bacteroidota</taxon>
        <taxon>Flavobacteriia</taxon>
        <taxon>Flavobacteriales</taxon>
        <taxon>Flavobacteriaceae</taxon>
        <taxon>Flavobacterium</taxon>
    </lineage>
</organism>
<feature type="transmembrane region" description="Helical" evidence="1">
    <location>
        <begin position="209"/>
        <end position="228"/>
    </location>
</feature>
<proteinExistence type="predicted"/>
<feature type="transmembrane region" description="Helical" evidence="1">
    <location>
        <begin position="43"/>
        <end position="73"/>
    </location>
</feature>
<keyword evidence="1" id="KW-1133">Transmembrane helix</keyword>
<evidence type="ECO:0000256" key="1">
    <source>
        <dbReference type="SAM" id="Phobius"/>
    </source>
</evidence>
<feature type="transmembrane region" description="Helical" evidence="1">
    <location>
        <begin position="85"/>
        <end position="105"/>
    </location>
</feature>
<reference evidence="2 3" key="1">
    <citation type="submission" date="2020-07" db="EMBL/GenBank/DDBJ databases">
        <title>Genomic characterization of Flavobacterium psychrophilum strains.</title>
        <authorList>
            <person name="Castillo D."/>
            <person name="Jorgensen J."/>
            <person name="Middelboe M."/>
        </authorList>
    </citation>
    <scope>NUCLEOTIDE SEQUENCE [LARGE SCALE GENOMIC DNA]</scope>
    <source>
        <strain evidence="2 3">FPS-R7</strain>
    </source>
</reference>
<dbReference type="Proteomes" id="UP000596329">
    <property type="component" value="Chromosome"/>
</dbReference>
<dbReference type="Pfam" id="PF11750">
    <property type="entry name" value="DUF3307"/>
    <property type="match status" value="1"/>
</dbReference>
<keyword evidence="1" id="KW-0812">Transmembrane</keyword>
<keyword evidence="1" id="KW-0472">Membrane</keyword>
<feature type="transmembrane region" description="Helical" evidence="1">
    <location>
        <begin position="117"/>
        <end position="134"/>
    </location>
</feature>
<dbReference type="AlphaFoldDB" id="A0A7U2NHQ5"/>
<dbReference type="InterPro" id="IPR021737">
    <property type="entry name" value="Phage_phiKZ_Orf197"/>
</dbReference>
<dbReference type="EMBL" id="CP059075">
    <property type="protein sequence ID" value="QRE05396.1"/>
    <property type="molecule type" value="Genomic_DNA"/>
</dbReference>
<accession>A0A7U2NHQ5</accession>
<sequence>MMMVKMLILQIIAHILSDYFFQTDASAKEKNENGFKSQFLLKHTFITFICSWLMSFDVNFVFCALSISIIHYIIDGLKKSLTSRFSFFIDQSLHLVIIGLFVWIFDQYFESNLIWNIPIDIKWLAIILGYLICVKPANIFIRETFVAGKIESISDTTVELKNAGKLIGILERILVLTFVIIGKLEVVGFLIAAKSILRYKDTNTIKTEYVLIGTMLSFGIAMMIGLLINKF</sequence>
<evidence type="ECO:0000313" key="2">
    <source>
        <dbReference type="EMBL" id="QRE05396.1"/>
    </source>
</evidence>
<name>A0A7U2NHQ5_FLAPS</name>